<evidence type="ECO:0000256" key="7">
    <source>
        <dbReference type="SAM" id="MobiDB-lite"/>
    </source>
</evidence>
<evidence type="ECO:0000313" key="10">
    <source>
        <dbReference type="Proteomes" id="UP000747399"/>
    </source>
</evidence>
<dbReference type="Pfam" id="PF01189">
    <property type="entry name" value="Methyltr_RsmB-F"/>
    <property type="match status" value="2"/>
</dbReference>
<evidence type="ECO:0000256" key="2">
    <source>
        <dbReference type="ARBA" id="ARBA00022603"/>
    </source>
</evidence>
<feature type="active site" description="Nucleophile" evidence="6">
    <location>
        <position position="343"/>
    </location>
</feature>
<keyword evidence="10" id="KW-1185">Reference proteome</keyword>
<dbReference type="PROSITE" id="PS01153">
    <property type="entry name" value="NOL1_NOP2_SUN"/>
    <property type="match status" value="1"/>
</dbReference>
<comment type="caution">
    <text evidence="6">Lacks conserved residue(s) required for the propagation of feature annotation.</text>
</comment>
<feature type="region of interest" description="Disordered" evidence="7">
    <location>
        <begin position="255"/>
        <end position="277"/>
    </location>
</feature>
<dbReference type="GO" id="GO:0003723">
    <property type="term" value="F:RNA binding"/>
    <property type="evidence" value="ECO:0007669"/>
    <property type="project" value="UniProtKB-UniRule"/>
</dbReference>
<dbReference type="SUPFAM" id="SSF53335">
    <property type="entry name" value="S-adenosyl-L-methionine-dependent methyltransferases"/>
    <property type="match status" value="1"/>
</dbReference>
<dbReference type="InterPro" id="IPR023267">
    <property type="entry name" value="RCMT"/>
</dbReference>
<feature type="region of interest" description="Disordered" evidence="7">
    <location>
        <begin position="62"/>
        <end position="90"/>
    </location>
</feature>
<dbReference type="PANTHER" id="PTHR22807:SF30">
    <property type="entry name" value="28S RRNA (CYTOSINE(4447)-C(5))-METHYLTRANSFERASE-RELATED"/>
    <property type="match status" value="1"/>
</dbReference>
<name>A0A8J4ETD4_9CHLO</name>
<feature type="binding site" evidence="6">
    <location>
        <position position="289"/>
    </location>
    <ligand>
        <name>S-adenosyl-L-methionine</name>
        <dbReference type="ChEBI" id="CHEBI:59789"/>
    </ligand>
</feature>
<dbReference type="InterPro" id="IPR029063">
    <property type="entry name" value="SAM-dependent_MTases_sf"/>
</dbReference>
<organism evidence="9 10">
    <name type="scientific">Volvox africanus</name>
    <dbReference type="NCBI Taxonomy" id="51714"/>
    <lineage>
        <taxon>Eukaryota</taxon>
        <taxon>Viridiplantae</taxon>
        <taxon>Chlorophyta</taxon>
        <taxon>core chlorophytes</taxon>
        <taxon>Chlorophyceae</taxon>
        <taxon>CS clade</taxon>
        <taxon>Chlamydomonadales</taxon>
        <taxon>Volvocaceae</taxon>
        <taxon>Volvox</taxon>
    </lineage>
</organism>
<feature type="compositionally biased region" description="Acidic residues" evidence="7">
    <location>
        <begin position="268"/>
        <end position="277"/>
    </location>
</feature>
<dbReference type="Gene3D" id="3.40.50.150">
    <property type="entry name" value="Vaccinia Virus protein VP39"/>
    <property type="match status" value="1"/>
</dbReference>
<comment type="similarity">
    <text evidence="1 6">Belongs to the class I-like SAM-binding methyltransferase superfamily. RsmB/NOP family.</text>
</comment>
<keyword evidence="5 6" id="KW-0694">RNA-binding</keyword>
<keyword evidence="2 6" id="KW-0489">Methyltransferase</keyword>
<evidence type="ECO:0000256" key="1">
    <source>
        <dbReference type="ARBA" id="ARBA00007494"/>
    </source>
</evidence>
<comment type="caution">
    <text evidence="9">The sequence shown here is derived from an EMBL/GenBank/DDBJ whole genome shotgun (WGS) entry which is preliminary data.</text>
</comment>
<dbReference type="EMBL" id="BNCO01000003">
    <property type="protein sequence ID" value="GIL46046.1"/>
    <property type="molecule type" value="Genomic_DNA"/>
</dbReference>
<proteinExistence type="inferred from homology"/>
<evidence type="ECO:0000256" key="4">
    <source>
        <dbReference type="ARBA" id="ARBA00022691"/>
    </source>
</evidence>
<dbReference type="GO" id="GO:0005730">
    <property type="term" value="C:nucleolus"/>
    <property type="evidence" value="ECO:0007669"/>
    <property type="project" value="TreeGrafter"/>
</dbReference>
<evidence type="ECO:0000259" key="8">
    <source>
        <dbReference type="PROSITE" id="PS51686"/>
    </source>
</evidence>
<dbReference type="GO" id="GO:0070475">
    <property type="term" value="P:rRNA base methylation"/>
    <property type="evidence" value="ECO:0007669"/>
    <property type="project" value="TreeGrafter"/>
</dbReference>
<dbReference type="PANTHER" id="PTHR22807">
    <property type="entry name" value="NOP2 YEAST -RELATED NOL1/NOP2/FMU SUN DOMAIN-CONTAINING"/>
    <property type="match status" value="1"/>
</dbReference>
<dbReference type="AlphaFoldDB" id="A0A8J4ETD4"/>
<evidence type="ECO:0000256" key="5">
    <source>
        <dbReference type="ARBA" id="ARBA00022884"/>
    </source>
</evidence>
<dbReference type="InterPro" id="IPR049560">
    <property type="entry name" value="MeTrfase_RsmB-F_NOP2_cat"/>
</dbReference>
<evidence type="ECO:0000313" key="9">
    <source>
        <dbReference type="EMBL" id="GIL46046.1"/>
    </source>
</evidence>
<evidence type="ECO:0000256" key="3">
    <source>
        <dbReference type="ARBA" id="ARBA00022679"/>
    </source>
</evidence>
<dbReference type="InterPro" id="IPR018314">
    <property type="entry name" value="RsmB/NOL1/NOP2-like_CS"/>
</dbReference>
<dbReference type="InterPro" id="IPR001678">
    <property type="entry name" value="MeTrfase_RsmB-F_NOP2_dom"/>
</dbReference>
<dbReference type="GO" id="GO:0000470">
    <property type="term" value="P:maturation of LSU-rRNA"/>
    <property type="evidence" value="ECO:0007669"/>
    <property type="project" value="TreeGrafter"/>
</dbReference>
<dbReference type="Proteomes" id="UP000747399">
    <property type="component" value="Unassembled WGS sequence"/>
</dbReference>
<gene>
    <name evidence="9" type="ORF">Vafri_3134</name>
</gene>
<dbReference type="GO" id="GO:0009383">
    <property type="term" value="F:rRNA (cytosine-C5-)-methyltransferase activity"/>
    <property type="evidence" value="ECO:0007669"/>
    <property type="project" value="TreeGrafter"/>
</dbReference>
<dbReference type="PRINTS" id="PR02008">
    <property type="entry name" value="RCMTFAMILY"/>
</dbReference>
<sequence>MALILHASQIIYGKYGVRTSKVWHVFHCTPPVCSLSPQRGVVYFMGLSSMLPALALMAHQPTALQSQQQRQQQRRRPPQSYGDLKVGGDFGNPGVGVDFVNSGGTRHPAVSGKPKESSSEALRVLDLCAAPGGKTALMAELMGNRGMLLAVDSSWPRLQRLHFNIDRLVPNHPNDYRHTNGHGICDGNSDFSCSVTGIDGASGALATVVAGSAGPWWRRGCVVVVHTDGTRLRVDEHGLPLPHLSGRGVTGCHPRVRRSRYASGASSDGEEDPADDEGEVGVFDKVLVDAPCSGLGRVQLERPSSYNRWDKSHVIRHPDRQRRLLLRGVRLLRPGGSLVYSTCTIDPRENEAVVAWLLARVGGLRLVEPRLVTPWTQWWCPGPFGSTTAGMDPGSTDANAHPTSSPLQTTTSLRQALEAHRPGCTYPALLDGTWWDEVTHGVSAGRYAATGKGFSAGIGCAGGGSWVARDGTMREWIRSQLELYCVRVAPGPTYEGFFLAQLVKD</sequence>
<keyword evidence="3 6" id="KW-0808">Transferase</keyword>
<accession>A0A8J4ETD4</accession>
<dbReference type="PROSITE" id="PS51686">
    <property type="entry name" value="SAM_MT_RSMB_NOP"/>
    <property type="match status" value="1"/>
</dbReference>
<feature type="domain" description="SAM-dependent MTase RsmB/NOP-type" evidence="8">
    <location>
        <begin position="283"/>
        <end position="433"/>
    </location>
</feature>
<protein>
    <recommendedName>
        <fullName evidence="8">SAM-dependent MTase RsmB/NOP-type domain-containing protein</fullName>
    </recommendedName>
</protein>
<evidence type="ECO:0000256" key="6">
    <source>
        <dbReference type="PROSITE-ProRule" id="PRU01023"/>
    </source>
</evidence>
<keyword evidence="4 6" id="KW-0949">S-adenosyl-L-methionine</keyword>
<reference evidence="9" key="1">
    <citation type="journal article" date="2021" name="Proc. Natl. Acad. Sci. U.S.A.">
        <title>Three genomes in the algal genus Volvox reveal the fate of a haploid sex-determining region after a transition to homothallism.</title>
        <authorList>
            <person name="Yamamoto K."/>
            <person name="Hamaji T."/>
            <person name="Kawai-Toyooka H."/>
            <person name="Matsuzaki R."/>
            <person name="Takahashi F."/>
            <person name="Nishimura Y."/>
            <person name="Kawachi M."/>
            <person name="Noguchi H."/>
            <person name="Minakuchi Y."/>
            <person name="Umen J.G."/>
            <person name="Toyoda A."/>
            <person name="Nozaki H."/>
        </authorList>
    </citation>
    <scope>NUCLEOTIDE SEQUENCE</scope>
    <source>
        <strain evidence="9">NIES-3780</strain>
    </source>
</reference>